<proteinExistence type="inferred from homology"/>
<comment type="similarity">
    <text evidence="1">Belongs to the AHA1 family.</text>
</comment>
<dbReference type="InterPro" id="IPR023393">
    <property type="entry name" value="START-like_dom_sf"/>
</dbReference>
<organism evidence="3 4">
    <name type="scientific">Mycolicibacterium litorale</name>
    <dbReference type="NCBI Taxonomy" id="758802"/>
    <lineage>
        <taxon>Bacteria</taxon>
        <taxon>Bacillati</taxon>
        <taxon>Actinomycetota</taxon>
        <taxon>Actinomycetes</taxon>
        <taxon>Mycobacteriales</taxon>
        <taxon>Mycobacteriaceae</taxon>
        <taxon>Mycolicibacterium</taxon>
    </lineage>
</organism>
<dbReference type="InterPro" id="IPR013538">
    <property type="entry name" value="ASHA1/2-like_C"/>
</dbReference>
<evidence type="ECO:0000259" key="2">
    <source>
        <dbReference type="Pfam" id="PF08327"/>
    </source>
</evidence>
<dbReference type="Gene3D" id="3.30.530.20">
    <property type="match status" value="1"/>
</dbReference>
<sequence length="144" mass="16404">MTESATVRVQRVMPAPPEEVFDEWLDPEALTEWMCPHPTRVVGVELEARVGGRVRFDVDNVGVRVLITGQFLEIDRPRLLRFTWSNSDWPDPTTVSVVEVTFTPVDDDQTLMSIEHTLLPPTEFDNFHSGWTLTVEQLVAALTR</sequence>
<name>A0AAD1MVI7_9MYCO</name>
<dbReference type="EMBL" id="AP022586">
    <property type="protein sequence ID" value="BBY17442.1"/>
    <property type="molecule type" value="Genomic_DNA"/>
</dbReference>
<gene>
    <name evidence="3" type="ORF">MLIT_30340</name>
</gene>
<dbReference type="Proteomes" id="UP000466607">
    <property type="component" value="Chromosome"/>
</dbReference>
<evidence type="ECO:0000256" key="1">
    <source>
        <dbReference type="ARBA" id="ARBA00006817"/>
    </source>
</evidence>
<keyword evidence="4" id="KW-1185">Reference proteome</keyword>
<evidence type="ECO:0000313" key="4">
    <source>
        <dbReference type="Proteomes" id="UP000466607"/>
    </source>
</evidence>
<protein>
    <recommendedName>
        <fullName evidence="2">Activator of Hsp90 ATPase homologue 1/2-like C-terminal domain-containing protein</fullName>
    </recommendedName>
</protein>
<dbReference type="SUPFAM" id="SSF55961">
    <property type="entry name" value="Bet v1-like"/>
    <property type="match status" value="1"/>
</dbReference>
<feature type="domain" description="Activator of Hsp90 ATPase homologue 1/2-like C-terminal" evidence="2">
    <location>
        <begin position="15"/>
        <end position="142"/>
    </location>
</feature>
<dbReference type="RefSeq" id="WP_134054128.1">
    <property type="nucleotide sequence ID" value="NZ_AP022586.1"/>
</dbReference>
<accession>A0AAD1MVI7</accession>
<dbReference type="AlphaFoldDB" id="A0AAD1MVI7"/>
<evidence type="ECO:0000313" key="3">
    <source>
        <dbReference type="EMBL" id="BBY17442.1"/>
    </source>
</evidence>
<reference evidence="3 4" key="1">
    <citation type="journal article" date="2019" name="Emerg. Microbes Infect.">
        <title>Comprehensive subspecies identification of 175 nontuberculous mycobacteria species based on 7547 genomic profiles.</title>
        <authorList>
            <person name="Matsumoto Y."/>
            <person name="Kinjo T."/>
            <person name="Motooka D."/>
            <person name="Nabeya D."/>
            <person name="Jung N."/>
            <person name="Uechi K."/>
            <person name="Horii T."/>
            <person name="Iida T."/>
            <person name="Fujita J."/>
            <person name="Nakamura S."/>
        </authorList>
    </citation>
    <scope>NUCLEOTIDE SEQUENCE [LARGE SCALE GENOMIC DNA]</scope>
    <source>
        <strain evidence="3 4">JCM 17423</strain>
    </source>
</reference>
<dbReference type="Pfam" id="PF08327">
    <property type="entry name" value="AHSA1"/>
    <property type="match status" value="1"/>
</dbReference>
<dbReference type="CDD" id="cd07814">
    <property type="entry name" value="SRPBCC_CalC_Aha1-like"/>
    <property type="match status" value="1"/>
</dbReference>